<accession>A0AAW1FX97</accession>
<organism evidence="2 3">
    <name type="scientific">Zoarces viviparus</name>
    <name type="common">Viviparous eelpout</name>
    <name type="synonym">Blennius viviparus</name>
    <dbReference type="NCBI Taxonomy" id="48416"/>
    <lineage>
        <taxon>Eukaryota</taxon>
        <taxon>Metazoa</taxon>
        <taxon>Chordata</taxon>
        <taxon>Craniata</taxon>
        <taxon>Vertebrata</taxon>
        <taxon>Euteleostomi</taxon>
        <taxon>Actinopterygii</taxon>
        <taxon>Neopterygii</taxon>
        <taxon>Teleostei</taxon>
        <taxon>Neoteleostei</taxon>
        <taxon>Acanthomorphata</taxon>
        <taxon>Eupercaria</taxon>
        <taxon>Perciformes</taxon>
        <taxon>Cottioidei</taxon>
        <taxon>Zoarcales</taxon>
        <taxon>Zoarcidae</taxon>
        <taxon>Zoarcinae</taxon>
        <taxon>Zoarces</taxon>
    </lineage>
</organism>
<dbReference type="AlphaFoldDB" id="A0AAW1FX97"/>
<feature type="region of interest" description="Disordered" evidence="1">
    <location>
        <begin position="1"/>
        <end position="80"/>
    </location>
</feature>
<sequence length="80" mass="8459">MNDVQQQGSSKGCKVVQSKSPQCAHEDGLAMPDRRPFESKFLTGSLRGRARGQPRGIESLAPPSKSHPNPSPGATGCADK</sequence>
<reference evidence="2 3" key="1">
    <citation type="journal article" date="2024" name="Genome Biol. Evol.">
        <title>Chromosome-level genome assembly of the viviparous eelpout Zoarces viviparus.</title>
        <authorList>
            <person name="Fuhrmann N."/>
            <person name="Brasseur M.V."/>
            <person name="Bakowski C.E."/>
            <person name="Podsiadlowski L."/>
            <person name="Prost S."/>
            <person name="Krehenwinkel H."/>
            <person name="Mayer C."/>
        </authorList>
    </citation>
    <scope>NUCLEOTIDE SEQUENCE [LARGE SCALE GENOMIC DNA]</scope>
    <source>
        <strain evidence="2">NO-MEL_2022_Ind0_liver</strain>
    </source>
</reference>
<proteinExistence type="predicted"/>
<dbReference type="EMBL" id="JBCEZU010000023">
    <property type="protein sequence ID" value="KAK9538975.1"/>
    <property type="molecule type" value="Genomic_DNA"/>
</dbReference>
<gene>
    <name evidence="2" type="ORF">VZT92_004113</name>
</gene>
<dbReference type="Proteomes" id="UP001488805">
    <property type="component" value="Unassembled WGS sequence"/>
</dbReference>
<feature type="compositionally biased region" description="Basic and acidic residues" evidence="1">
    <location>
        <begin position="24"/>
        <end position="38"/>
    </location>
</feature>
<name>A0AAW1FX97_ZOAVI</name>
<evidence type="ECO:0000313" key="2">
    <source>
        <dbReference type="EMBL" id="KAK9538975.1"/>
    </source>
</evidence>
<evidence type="ECO:0000313" key="3">
    <source>
        <dbReference type="Proteomes" id="UP001488805"/>
    </source>
</evidence>
<protein>
    <submittedName>
        <fullName evidence="2">Uncharacterized protein</fullName>
    </submittedName>
</protein>
<comment type="caution">
    <text evidence="2">The sequence shown here is derived from an EMBL/GenBank/DDBJ whole genome shotgun (WGS) entry which is preliminary data.</text>
</comment>
<feature type="compositionally biased region" description="Polar residues" evidence="1">
    <location>
        <begin position="1"/>
        <end position="10"/>
    </location>
</feature>
<evidence type="ECO:0000256" key="1">
    <source>
        <dbReference type="SAM" id="MobiDB-lite"/>
    </source>
</evidence>
<keyword evidence="3" id="KW-1185">Reference proteome</keyword>